<sequence>MSSESIIDEHYISYSEAKKYIYEIIKSGLQSPMIQRVYEYLNNVEKCSNEDVSSLLDEIKPIIEKEEVLAMIASICPTTIDELRAILVIDNKTYSNDDLEKVIESIKKHLKS</sequence>
<dbReference type="SUPFAM" id="SSF47819">
    <property type="entry name" value="HRDC-like"/>
    <property type="match status" value="1"/>
</dbReference>
<dbReference type="Pfam" id="PF03874">
    <property type="entry name" value="RNA_pol_Rpb4"/>
    <property type="match status" value="1"/>
</dbReference>
<name>A0A2U9IEG0_9CREN</name>
<comment type="subcellular location">
    <subcellularLocation>
        <location evidence="1">Cytoplasm</location>
    </subcellularLocation>
</comment>
<keyword evidence="1 2" id="KW-0240">DNA-directed RNA polymerase</keyword>
<dbReference type="OrthoDB" id="34109at2157"/>
<dbReference type="GO" id="GO:0005737">
    <property type="term" value="C:cytoplasm"/>
    <property type="evidence" value="ECO:0007669"/>
    <property type="project" value="UniProtKB-SubCell"/>
</dbReference>
<gene>
    <name evidence="1" type="primary">rpo4</name>
    <name evidence="1" type="synonym">rpoF</name>
    <name evidence="2" type="ORF">DFR85_07250</name>
</gene>
<dbReference type="EMBL" id="CP029289">
    <property type="protein sequence ID" value="AWR94428.1"/>
    <property type="molecule type" value="Genomic_DNA"/>
</dbReference>
<dbReference type="PANTHER" id="PTHR39646:SF1">
    <property type="entry name" value="DNA-DIRECTED RNA POLYMERASE SUBUNIT RPO4"/>
    <property type="match status" value="1"/>
</dbReference>
<dbReference type="InterPro" id="IPR005574">
    <property type="entry name" value="Rpb4/RPC9"/>
</dbReference>
<comment type="subunit">
    <text evidence="1">Part of the RNA polymerase complex. Forms a stalk with Rpo7 that extends from the main structure.</text>
</comment>
<dbReference type="EC" id="2.7.7.6" evidence="1"/>
<evidence type="ECO:0000313" key="3">
    <source>
        <dbReference type="Proteomes" id="UP000248044"/>
    </source>
</evidence>
<keyword evidence="1" id="KW-0963">Cytoplasm</keyword>
<dbReference type="HAMAP" id="MF_00864">
    <property type="entry name" value="RNApol_arch_Rpo4"/>
    <property type="match status" value="1"/>
</dbReference>
<accession>A0A2U9IEG0</accession>
<comment type="function">
    <text evidence="1">DNA-dependent RNA polymerase (RNAP) catalyzes the transcription of DNA into RNA using the four ribonucleoside triphosphates as substrates. This subunit is less well bound than the others.</text>
</comment>
<dbReference type="Proteomes" id="UP000248044">
    <property type="component" value="Chromosome"/>
</dbReference>
<dbReference type="GO" id="GO:0000166">
    <property type="term" value="F:nucleotide binding"/>
    <property type="evidence" value="ECO:0007669"/>
    <property type="project" value="InterPro"/>
</dbReference>
<protein>
    <recommendedName>
        <fullName evidence="1">DNA-directed RNA polymerase subunit Rpo4</fullName>
        <ecNumber evidence="1">2.7.7.6</ecNumber>
    </recommendedName>
    <alternativeName>
        <fullName evidence="1">DNA-directed RNA polymerase subunit F</fullName>
    </alternativeName>
</protein>
<dbReference type="InterPro" id="IPR010924">
    <property type="entry name" value="Rpo4"/>
</dbReference>
<dbReference type="RefSeq" id="WP_110270309.1">
    <property type="nucleotide sequence ID" value="NZ_CP029289.2"/>
</dbReference>
<reference evidence="2 3" key="1">
    <citation type="submission" date="2018-05" db="EMBL/GenBank/DDBJ databases">
        <title>Complete Genome Sequences of Extremely Thermoacidophilic, Metal-Mobilizing Type-Strain Members of the Archaeal Family Sulfolobaceae: Acidianus brierleyi DSM-1651T, Acidianus sulfidivorans DSM-18786T, Metallosphaera hakonensis DSM-7519T, and Metallosphaera prunae DSM-10039T.</title>
        <authorList>
            <person name="Counts J.A."/>
            <person name="Kelly R.M."/>
        </authorList>
    </citation>
    <scope>NUCLEOTIDE SEQUENCE [LARGE SCALE GENOMIC DNA]</scope>
    <source>
        <strain evidence="2 3">DSM 1651</strain>
    </source>
</reference>
<dbReference type="Gene3D" id="1.10.150.80">
    <property type="entry name" value="HRDC domain"/>
    <property type="match status" value="1"/>
</dbReference>
<dbReference type="Gene3D" id="6.10.140.930">
    <property type="match status" value="1"/>
</dbReference>
<evidence type="ECO:0000313" key="2">
    <source>
        <dbReference type="EMBL" id="AWR94428.1"/>
    </source>
</evidence>
<proteinExistence type="inferred from homology"/>
<comment type="catalytic activity">
    <reaction evidence="1">
        <text>RNA(n) + a ribonucleoside 5'-triphosphate = RNA(n+1) + diphosphate</text>
        <dbReference type="Rhea" id="RHEA:21248"/>
        <dbReference type="Rhea" id="RHEA-COMP:14527"/>
        <dbReference type="Rhea" id="RHEA-COMP:17342"/>
        <dbReference type="ChEBI" id="CHEBI:33019"/>
        <dbReference type="ChEBI" id="CHEBI:61557"/>
        <dbReference type="ChEBI" id="CHEBI:140395"/>
        <dbReference type="EC" id="2.7.7.6"/>
    </reaction>
</comment>
<comment type="similarity">
    <text evidence="1">Belongs to the eukaryotic RPB4 RNA polymerase subunit family.</text>
</comment>
<dbReference type="InterPro" id="IPR010997">
    <property type="entry name" value="HRDC-like_sf"/>
</dbReference>
<dbReference type="AlphaFoldDB" id="A0A2U9IEG0"/>
<dbReference type="InterPro" id="IPR044876">
    <property type="entry name" value="HRDC_dom_sf"/>
</dbReference>
<keyword evidence="1" id="KW-0804">Transcription</keyword>
<dbReference type="GeneID" id="36831940"/>
<dbReference type="PANTHER" id="PTHR39646">
    <property type="entry name" value="RNA POLYMERASE RPB4"/>
    <property type="match status" value="1"/>
</dbReference>
<dbReference type="PIRSF" id="PIRSF005053">
    <property type="entry name" value="RNA_pol_F_arch"/>
    <property type="match status" value="1"/>
</dbReference>
<dbReference type="GO" id="GO:0003899">
    <property type="term" value="F:DNA-directed RNA polymerase activity"/>
    <property type="evidence" value="ECO:0007669"/>
    <property type="project" value="UniProtKB-UniRule"/>
</dbReference>
<dbReference type="GO" id="GO:0006352">
    <property type="term" value="P:DNA-templated transcription initiation"/>
    <property type="evidence" value="ECO:0007669"/>
    <property type="project" value="InterPro"/>
</dbReference>
<keyword evidence="1" id="KW-0548">Nucleotidyltransferase</keyword>
<keyword evidence="3" id="KW-1185">Reference proteome</keyword>
<keyword evidence="1" id="KW-0808">Transferase</keyword>
<dbReference type="KEGG" id="abri:DFR85_07250"/>
<organism evidence="2 3">
    <name type="scientific">Acidianus brierleyi</name>
    <dbReference type="NCBI Taxonomy" id="41673"/>
    <lineage>
        <taxon>Archaea</taxon>
        <taxon>Thermoproteota</taxon>
        <taxon>Thermoprotei</taxon>
        <taxon>Sulfolobales</taxon>
        <taxon>Sulfolobaceae</taxon>
        <taxon>Acidianus</taxon>
    </lineage>
</organism>
<dbReference type="GO" id="GO:0000428">
    <property type="term" value="C:DNA-directed RNA polymerase complex"/>
    <property type="evidence" value="ECO:0007669"/>
    <property type="project" value="UniProtKB-KW"/>
</dbReference>
<evidence type="ECO:0000256" key="1">
    <source>
        <dbReference type="HAMAP-Rule" id="MF_00864"/>
    </source>
</evidence>